<dbReference type="Proteomes" id="UP001359485">
    <property type="component" value="Unassembled WGS sequence"/>
</dbReference>
<gene>
    <name evidence="1" type="ORF">RUM44_000123</name>
</gene>
<evidence type="ECO:0000313" key="2">
    <source>
        <dbReference type="Proteomes" id="UP001359485"/>
    </source>
</evidence>
<name>A0ABR1B4L2_POLSC</name>
<comment type="caution">
    <text evidence="1">The sequence shown here is derived from an EMBL/GenBank/DDBJ whole genome shotgun (WGS) entry which is preliminary data.</text>
</comment>
<proteinExistence type="predicted"/>
<dbReference type="EMBL" id="JAWJWF010000003">
    <property type="protein sequence ID" value="KAK6634876.1"/>
    <property type="molecule type" value="Genomic_DNA"/>
</dbReference>
<accession>A0ABR1B4L2</accession>
<keyword evidence="2" id="KW-1185">Reference proteome</keyword>
<evidence type="ECO:0000313" key="1">
    <source>
        <dbReference type="EMBL" id="KAK6634876.1"/>
    </source>
</evidence>
<protein>
    <submittedName>
        <fullName evidence="1">Uncharacterized protein</fullName>
    </submittedName>
</protein>
<organism evidence="1 2">
    <name type="scientific">Polyplax serrata</name>
    <name type="common">Common mouse louse</name>
    <dbReference type="NCBI Taxonomy" id="468196"/>
    <lineage>
        <taxon>Eukaryota</taxon>
        <taxon>Metazoa</taxon>
        <taxon>Ecdysozoa</taxon>
        <taxon>Arthropoda</taxon>
        <taxon>Hexapoda</taxon>
        <taxon>Insecta</taxon>
        <taxon>Pterygota</taxon>
        <taxon>Neoptera</taxon>
        <taxon>Paraneoptera</taxon>
        <taxon>Psocodea</taxon>
        <taxon>Troctomorpha</taxon>
        <taxon>Phthiraptera</taxon>
        <taxon>Anoplura</taxon>
        <taxon>Polyplacidae</taxon>
        <taxon>Polyplax</taxon>
    </lineage>
</organism>
<sequence length="84" mass="9447">MDPKGKSILVNKKCANETECTPHSIGCYHIDNQKSVIKDFCPFGGLRQLFPHPLQTTPTGKLAAVDDDNDDDKKMWVQTREDTL</sequence>
<reference evidence="1 2" key="1">
    <citation type="submission" date="2023-09" db="EMBL/GenBank/DDBJ databases">
        <title>Genomes of two closely related lineages of the louse Polyplax serrata with different host specificities.</title>
        <authorList>
            <person name="Martinu J."/>
            <person name="Tarabai H."/>
            <person name="Stefka J."/>
            <person name="Hypsa V."/>
        </authorList>
    </citation>
    <scope>NUCLEOTIDE SEQUENCE [LARGE SCALE GENOMIC DNA]</scope>
    <source>
        <strain evidence="1">98ZLc_SE</strain>
    </source>
</reference>